<sequence>MDRSEPHDPQRSELPPVAAELEAAGFEKAEQIGRGGFGVVYRCNQPNLHRTVAVKVLATDLDEENRERFYREQQAMAQLTEHPNVGTVLEVGTTPSGLPYIVMPHYPQGTLDMRVRQHGRLPLDELLRLGVKLAGAIEAAHQLGILHRDIKPANILFTAYNEPVVTDFGIAHIAGGFETAAGIITGSPAYTAPEVLTGHAPTPASDIYSLGATLFSALTGHAAFERRSGEQIVAQFVRITTESVPDLRQHGIPDDVSAIVEKAMAARPQDRPPTSVELGDQLRRAQLGHGLPVDQMTLHRPPGARNSAPSASGGPAQTAPGQRPHPMRVVRGSRGNLPVELTSFIGRRTELGDAKKLLAASHLLTLTGFGGVGKTRLALRVADSLKRAFAGGVWLVELGEISDGSLVANVVAATLGLQEQSARPLSDVLLDYLADRQILLVLDNCEQLVGVVAQLAESLLQACPRLRVLATSREPLGVRGEVVLRVPPLTAPDPDMEPPIQAMPRYDAVTLFVDRAASAVPTFALTDHNKSAVTAICHRLDGLPLPIELAAARLPALSPEQILQRLTDRYTLLTRGTRSAPSRQQTLRMCIDWSHELCTAQEQSVWSGLSVFAGSFDLAAAENVCSATLSPAELLDVISSLVDKSILSREESGPEVRFRLLDTLREYGRERLRQSDEDLLVRRKHRDWYRQLVLAAEAEWISSHQLDWLSRIEREQPNLRETLEFCASDRPATGLEIAAALYPYWSARGFFSEGRYWLDRLLACQTGPPTVTRFKALYAASALAEIQGDLEAEAAMVDEAHTLATTNDRTAEAMIMRADGFLALTTGDLPRATASLEHALQLIDPEEGIQAISTRVLLGVAHDQLGDTDRAIDCFERVLTITEARGETIYRSYALRAAAIAMWRQRESDSAKTMLDQALRLARNAGDPRTTASCLELMAWVADSKQDTRRATVLMAAAQELAQSIGSFTVWFPDLRHHHDNCVHAARRKLGERQFGNAWREGRALDLDAAVSYALNEPVSDREPVTSQSDSQPTLTNRELQVAELIADGLTNRKIAERLVISPRTAQGHVEHVLAKLGFTSRAQVAAWIADRGH</sequence>
<dbReference type="PROSITE" id="PS00108">
    <property type="entry name" value="PROTEIN_KINASE_ST"/>
    <property type="match status" value="1"/>
</dbReference>
<evidence type="ECO:0000256" key="4">
    <source>
        <dbReference type="PROSITE-ProRule" id="PRU10141"/>
    </source>
</evidence>
<dbReference type="Pfam" id="PF25872">
    <property type="entry name" value="HTH_77"/>
    <property type="match status" value="1"/>
</dbReference>
<dbReference type="Proteomes" id="UP000183561">
    <property type="component" value="Unassembled WGS sequence"/>
</dbReference>
<dbReference type="GO" id="GO:0006355">
    <property type="term" value="P:regulation of DNA-templated transcription"/>
    <property type="evidence" value="ECO:0007669"/>
    <property type="project" value="InterPro"/>
</dbReference>
<accession>A0A1H4XA61</accession>
<dbReference type="PROSITE" id="PS00107">
    <property type="entry name" value="PROTEIN_KINASE_ATP"/>
    <property type="match status" value="1"/>
</dbReference>
<evidence type="ECO:0000256" key="1">
    <source>
        <dbReference type="ARBA" id="ARBA00022741"/>
    </source>
</evidence>
<dbReference type="SUPFAM" id="SSF52540">
    <property type="entry name" value="P-loop containing nucleoside triphosphate hydrolases"/>
    <property type="match status" value="1"/>
</dbReference>
<feature type="domain" description="Protein kinase" evidence="6">
    <location>
        <begin position="26"/>
        <end position="283"/>
    </location>
</feature>
<dbReference type="Pfam" id="PF00069">
    <property type="entry name" value="Pkinase"/>
    <property type="match status" value="1"/>
</dbReference>
<evidence type="ECO:0000259" key="7">
    <source>
        <dbReference type="PROSITE" id="PS50043"/>
    </source>
</evidence>
<dbReference type="SMART" id="SM00220">
    <property type="entry name" value="S_TKc"/>
    <property type="match status" value="1"/>
</dbReference>
<dbReference type="Gene3D" id="1.25.40.10">
    <property type="entry name" value="Tetratricopeptide repeat domain"/>
    <property type="match status" value="1"/>
</dbReference>
<dbReference type="GO" id="GO:0003677">
    <property type="term" value="F:DNA binding"/>
    <property type="evidence" value="ECO:0007669"/>
    <property type="project" value="InterPro"/>
</dbReference>
<proteinExistence type="predicted"/>
<dbReference type="PRINTS" id="PR00038">
    <property type="entry name" value="HTHLUXR"/>
</dbReference>
<dbReference type="SUPFAM" id="SSF48452">
    <property type="entry name" value="TPR-like"/>
    <property type="match status" value="2"/>
</dbReference>
<dbReference type="InterPro" id="IPR027417">
    <property type="entry name" value="P-loop_NTPase"/>
</dbReference>
<dbReference type="OrthoDB" id="136365at2"/>
<dbReference type="GO" id="GO:0043531">
    <property type="term" value="F:ADP binding"/>
    <property type="evidence" value="ECO:0007669"/>
    <property type="project" value="InterPro"/>
</dbReference>
<dbReference type="GO" id="GO:0005524">
    <property type="term" value="F:ATP binding"/>
    <property type="evidence" value="ECO:0007669"/>
    <property type="project" value="UniProtKB-UniRule"/>
</dbReference>
<dbReference type="InterPro" id="IPR036388">
    <property type="entry name" value="WH-like_DNA-bd_sf"/>
</dbReference>
<evidence type="ECO:0000256" key="2">
    <source>
        <dbReference type="ARBA" id="ARBA00022840"/>
    </source>
</evidence>
<dbReference type="PROSITE" id="PS50005">
    <property type="entry name" value="TPR"/>
    <property type="match status" value="1"/>
</dbReference>
<dbReference type="InterPro" id="IPR000792">
    <property type="entry name" value="Tscrpt_reg_LuxR_C"/>
</dbReference>
<organism evidence="8 9">
    <name type="scientific">Rhodococcus koreensis</name>
    <dbReference type="NCBI Taxonomy" id="99653"/>
    <lineage>
        <taxon>Bacteria</taxon>
        <taxon>Bacillati</taxon>
        <taxon>Actinomycetota</taxon>
        <taxon>Actinomycetes</taxon>
        <taxon>Mycobacteriales</taxon>
        <taxon>Nocardiaceae</taxon>
        <taxon>Rhodococcus</taxon>
    </lineage>
</organism>
<evidence type="ECO:0000259" key="6">
    <source>
        <dbReference type="PROSITE" id="PS50011"/>
    </source>
</evidence>
<dbReference type="InterPro" id="IPR016032">
    <property type="entry name" value="Sig_transdc_resp-reg_C-effctor"/>
</dbReference>
<keyword evidence="1 4" id="KW-0547">Nucleotide-binding</keyword>
<gene>
    <name evidence="8" type="ORF">SAMN04490239_6458</name>
</gene>
<dbReference type="PROSITE" id="PS50043">
    <property type="entry name" value="HTH_LUXR_2"/>
    <property type="match status" value="1"/>
</dbReference>
<dbReference type="SMART" id="SM00421">
    <property type="entry name" value="HTH_LUXR"/>
    <property type="match status" value="1"/>
</dbReference>
<protein>
    <submittedName>
        <fullName evidence="8">Non-specific serine/threonine protein kinase</fullName>
    </submittedName>
</protein>
<dbReference type="Gene3D" id="3.30.200.20">
    <property type="entry name" value="Phosphorylase Kinase, domain 1"/>
    <property type="match status" value="1"/>
</dbReference>
<keyword evidence="8" id="KW-0808">Transferase</keyword>
<evidence type="ECO:0000313" key="9">
    <source>
        <dbReference type="Proteomes" id="UP000183561"/>
    </source>
</evidence>
<dbReference type="PROSITE" id="PS50011">
    <property type="entry name" value="PROTEIN_KINASE_DOM"/>
    <property type="match status" value="1"/>
</dbReference>
<dbReference type="Gene3D" id="1.10.510.10">
    <property type="entry name" value="Transferase(Phosphotransferase) domain 1"/>
    <property type="match status" value="1"/>
</dbReference>
<dbReference type="RefSeq" id="WP_072937056.1">
    <property type="nucleotide sequence ID" value="NZ_FNSV01000005.1"/>
</dbReference>
<feature type="repeat" description="TPR" evidence="3">
    <location>
        <begin position="852"/>
        <end position="885"/>
    </location>
</feature>
<dbReference type="InterPro" id="IPR017441">
    <property type="entry name" value="Protein_kinase_ATP_BS"/>
</dbReference>
<dbReference type="CDD" id="cd14014">
    <property type="entry name" value="STKc_PknB_like"/>
    <property type="match status" value="1"/>
</dbReference>
<dbReference type="PANTHER" id="PTHR47691:SF3">
    <property type="entry name" value="HTH-TYPE TRANSCRIPTIONAL REGULATOR RV0890C-RELATED"/>
    <property type="match status" value="1"/>
</dbReference>
<reference evidence="9" key="1">
    <citation type="submission" date="2016-10" db="EMBL/GenBank/DDBJ databases">
        <authorList>
            <person name="Varghese N."/>
            <person name="Submissions S."/>
        </authorList>
    </citation>
    <scope>NUCLEOTIDE SEQUENCE [LARGE SCALE GENOMIC DNA]</scope>
    <source>
        <strain evidence="9">DSM 44498</strain>
    </source>
</reference>
<dbReference type="Gene3D" id="1.10.10.10">
    <property type="entry name" value="Winged helix-like DNA-binding domain superfamily/Winged helix DNA-binding domain"/>
    <property type="match status" value="1"/>
</dbReference>
<feature type="region of interest" description="Disordered" evidence="5">
    <location>
        <begin position="293"/>
        <end position="331"/>
    </location>
</feature>
<dbReference type="InterPro" id="IPR008271">
    <property type="entry name" value="Ser/Thr_kinase_AS"/>
</dbReference>
<feature type="binding site" evidence="4">
    <location>
        <position position="55"/>
    </location>
    <ligand>
        <name>ATP</name>
        <dbReference type="ChEBI" id="CHEBI:30616"/>
    </ligand>
</feature>
<evidence type="ECO:0000256" key="3">
    <source>
        <dbReference type="PROSITE-ProRule" id="PRU00339"/>
    </source>
</evidence>
<dbReference type="GO" id="GO:0004674">
    <property type="term" value="F:protein serine/threonine kinase activity"/>
    <property type="evidence" value="ECO:0007669"/>
    <property type="project" value="UniProtKB-KW"/>
</dbReference>
<keyword evidence="9" id="KW-1185">Reference proteome</keyword>
<dbReference type="SUPFAM" id="SSF46894">
    <property type="entry name" value="C-terminal effector domain of the bipartite response regulators"/>
    <property type="match status" value="1"/>
</dbReference>
<evidence type="ECO:0000256" key="5">
    <source>
        <dbReference type="SAM" id="MobiDB-lite"/>
    </source>
</evidence>
<name>A0A1H4XA61_9NOCA</name>
<keyword evidence="3" id="KW-0802">TPR repeat</keyword>
<dbReference type="InterPro" id="IPR000719">
    <property type="entry name" value="Prot_kinase_dom"/>
</dbReference>
<dbReference type="CDD" id="cd06170">
    <property type="entry name" value="LuxR_C_like"/>
    <property type="match status" value="1"/>
</dbReference>
<dbReference type="PRINTS" id="PR00364">
    <property type="entry name" value="DISEASERSIST"/>
</dbReference>
<dbReference type="InterPro" id="IPR019734">
    <property type="entry name" value="TPR_rpt"/>
</dbReference>
<dbReference type="EMBL" id="FNSV01000005">
    <property type="protein sequence ID" value="SED02473.1"/>
    <property type="molecule type" value="Genomic_DNA"/>
</dbReference>
<dbReference type="Pfam" id="PF00196">
    <property type="entry name" value="GerE"/>
    <property type="match status" value="1"/>
</dbReference>
<dbReference type="InterPro" id="IPR058852">
    <property type="entry name" value="HTH_77"/>
</dbReference>
<keyword evidence="8" id="KW-0418">Kinase</keyword>
<keyword evidence="8" id="KW-0723">Serine/threonine-protein kinase</keyword>
<feature type="domain" description="HTH luxR-type" evidence="7">
    <location>
        <begin position="1028"/>
        <end position="1093"/>
    </location>
</feature>
<keyword evidence="2 4" id="KW-0067">ATP-binding</keyword>
<evidence type="ECO:0000313" key="8">
    <source>
        <dbReference type="EMBL" id="SED02473.1"/>
    </source>
</evidence>
<dbReference type="Pfam" id="PF00931">
    <property type="entry name" value="NB-ARC"/>
    <property type="match status" value="1"/>
</dbReference>
<dbReference type="InterPro" id="IPR002182">
    <property type="entry name" value="NB-ARC"/>
</dbReference>
<dbReference type="PANTHER" id="PTHR47691">
    <property type="entry name" value="REGULATOR-RELATED"/>
    <property type="match status" value="1"/>
</dbReference>
<dbReference type="InterPro" id="IPR011009">
    <property type="entry name" value="Kinase-like_dom_sf"/>
</dbReference>
<dbReference type="AlphaFoldDB" id="A0A1H4XA61"/>
<dbReference type="Gene3D" id="3.40.50.300">
    <property type="entry name" value="P-loop containing nucleotide triphosphate hydrolases"/>
    <property type="match status" value="1"/>
</dbReference>
<dbReference type="SUPFAM" id="SSF56112">
    <property type="entry name" value="Protein kinase-like (PK-like)"/>
    <property type="match status" value="1"/>
</dbReference>
<dbReference type="InterPro" id="IPR011990">
    <property type="entry name" value="TPR-like_helical_dom_sf"/>
</dbReference>